<dbReference type="Gene3D" id="1.20.1250.20">
    <property type="entry name" value="MFS general substrate transporter like domains"/>
    <property type="match status" value="2"/>
</dbReference>
<name>A0A5M9MQ24_9EURO</name>
<feature type="transmembrane region" description="Helical" evidence="8">
    <location>
        <begin position="644"/>
        <end position="667"/>
    </location>
</feature>
<comment type="caution">
    <text evidence="10">The sequence shown here is derived from an EMBL/GenBank/DDBJ whole genome shotgun (WGS) entry which is preliminary data.</text>
</comment>
<protein>
    <recommendedName>
        <fullName evidence="9">Major facilitator superfamily (MFS) profile domain-containing protein</fullName>
    </recommendedName>
</protein>
<organism evidence="10 11">
    <name type="scientific">Aspergillus tanneri</name>
    <dbReference type="NCBI Taxonomy" id="1220188"/>
    <lineage>
        <taxon>Eukaryota</taxon>
        <taxon>Fungi</taxon>
        <taxon>Dikarya</taxon>
        <taxon>Ascomycota</taxon>
        <taxon>Pezizomycotina</taxon>
        <taxon>Eurotiomycetes</taxon>
        <taxon>Eurotiomycetidae</taxon>
        <taxon>Eurotiales</taxon>
        <taxon>Aspergillaceae</taxon>
        <taxon>Aspergillus</taxon>
        <taxon>Aspergillus subgen. Circumdati</taxon>
    </lineage>
</organism>
<feature type="transmembrane region" description="Helical" evidence="8">
    <location>
        <begin position="742"/>
        <end position="764"/>
    </location>
</feature>
<keyword evidence="5 8" id="KW-1133">Transmembrane helix</keyword>
<evidence type="ECO:0000256" key="3">
    <source>
        <dbReference type="ARBA" id="ARBA00022448"/>
    </source>
</evidence>
<dbReference type="GO" id="GO:0005886">
    <property type="term" value="C:plasma membrane"/>
    <property type="evidence" value="ECO:0007669"/>
    <property type="project" value="TreeGrafter"/>
</dbReference>
<dbReference type="OrthoDB" id="10021397at2759"/>
<dbReference type="VEuPathDB" id="FungiDB:EYZ11_006998"/>
<dbReference type="VEuPathDB" id="FungiDB:EYZ11_006984"/>
<feature type="transmembrane region" description="Helical" evidence="8">
    <location>
        <begin position="442"/>
        <end position="462"/>
    </location>
</feature>
<feature type="region of interest" description="Disordered" evidence="7">
    <location>
        <begin position="54"/>
        <end position="126"/>
    </location>
</feature>
<evidence type="ECO:0000259" key="9">
    <source>
        <dbReference type="PROSITE" id="PS50850"/>
    </source>
</evidence>
<dbReference type="PROSITE" id="PS50850">
    <property type="entry name" value="MFS"/>
    <property type="match status" value="1"/>
</dbReference>
<feature type="transmembrane region" description="Helical" evidence="8">
    <location>
        <begin position="468"/>
        <end position="489"/>
    </location>
</feature>
<dbReference type="GeneID" id="54328438"/>
<evidence type="ECO:0000256" key="1">
    <source>
        <dbReference type="ARBA" id="ARBA00004141"/>
    </source>
</evidence>
<feature type="compositionally biased region" description="Acidic residues" evidence="7">
    <location>
        <begin position="82"/>
        <end position="100"/>
    </location>
</feature>
<feature type="transmembrane region" description="Helical" evidence="8">
    <location>
        <begin position="501"/>
        <end position="518"/>
    </location>
</feature>
<sequence length="880" mass="94383">MLSRSDGAPWADMILARAVAAIKGRRWKEIQVQYFPARSRNAIKNQYTILMRRRTKSKSTAKNAAPLEPLDTESSQNPAWSSEEDTDESGQSSDDEDDGTAVERRDPRSSMEGILTQTDTGDTAEGAENITLIQDSQWDMLSGFSNESWDKVLSSMGEPSDTGLYFDGAVPGLPAAIPETTPHGYTHDGGKPDLYSTPAAPLLPAQGRTPVLFSPPDQDGAAMMGVEPTQQEIGTIPHTVTRRGSEGNKVVLIVEDPDKTTVESLMQVVFSIICPLDTSPSRSLSGGKASRGGLFAEAGRSWPGLTNGGGPKLPATLYNILRGVAILDISWLPYGFYFLLSVAMADSTLSDAEKIAQSDSSLDSQAKRHITGVKWFLFLVSTLTAIFVYSLDNTIVANIVPQIVNNFNAVEDLPWLSVGFMIGGMAMVLPFGKLYTIFDAKWVFIVSTVVFMAASALCGGAPTMNAEIVGRVFAGAGGNGMYFGLLALISMNTTTQERPKYLSLTGLVWGLGTVLGPVVGGGFELYTWRWAFYINLLFGAILLPTYLFVIPSNDPLPGVSRCQKLATFDWVGAVLSIGAFTTLVMAINFGGTLYAWNSGQIIVLFVVCGVLFIIFGIQQGFNILTSFENRMFPIHLCVQKEPVLLFISCAAVGAVSYVTVYYIPIYFQFTQGDNAIKSAVRLLPFIFLLITTIPTSGAMMSRLGYYKPWYLGGSIIALIPAVLMSTIIHVHTPSGVMYGLEVVLGIGAGAYTQAAFAVIQAVVAPSEAPNGLTLMLLAQLSGMTLGLSISGAIFINIAQKNLFALLPQIPQDEVRQVVSGTSGQLIASLSDSLREQALAIIVSAWQNIFVCVYAGAAASLVCAIFMSHKRCNVSPAAGGA</sequence>
<evidence type="ECO:0000256" key="5">
    <source>
        <dbReference type="ARBA" id="ARBA00022989"/>
    </source>
</evidence>
<feature type="transmembrane region" description="Helical" evidence="8">
    <location>
        <begin position="709"/>
        <end position="730"/>
    </location>
</feature>
<dbReference type="PANTHER" id="PTHR23501:SF12">
    <property type="entry name" value="MAJOR FACILITATOR SUPERFAMILY (MFS) PROFILE DOMAIN-CONTAINING PROTEIN-RELATED"/>
    <property type="match status" value="1"/>
</dbReference>
<feature type="transmembrane region" description="Helical" evidence="8">
    <location>
        <begin position="570"/>
        <end position="595"/>
    </location>
</feature>
<comment type="similarity">
    <text evidence="2">Belongs to the major facilitator superfamily. TCR/Tet family.</text>
</comment>
<feature type="transmembrane region" description="Helical" evidence="8">
    <location>
        <begin position="601"/>
        <end position="624"/>
    </location>
</feature>
<evidence type="ECO:0000313" key="11">
    <source>
        <dbReference type="Proteomes" id="UP000324241"/>
    </source>
</evidence>
<feature type="domain" description="Major facilitator superfamily (MFS) profile" evidence="9">
    <location>
        <begin position="378"/>
        <end position="871"/>
    </location>
</feature>
<dbReference type="PANTHER" id="PTHR23501">
    <property type="entry name" value="MAJOR FACILITATOR SUPERFAMILY"/>
    <property type="match status" value="1"/>
</dbReference>
<evidence type="ECO:0000256" key="8">
    <source>
        <dbReference type="SAM" id="Phobius"/>
    </source>
</evidence>
<feature type="transmembrane region" description="Helical" evidence="8">
    <location>
        <begin position="415"/>
        <end position="435"/>
    </location>
</feature>
<dbReference type="AlphaFoldDB" id="A0A5M9MQ24"/>
<dbReference type="SUPFAM" id="SSF103473">
    <property type="entry name" value="MFS general substrate transporter"/>
    <property type="match status" value="1"/>
</dbReference>
<feature type="transmembrane region" description="Helical" evidence="8">
    <location>
        <begin position="530"/>
        <end position="549"/>
    </location>
</feature>
<evidence type="ECO:0000256" key="2">
    <source>
        <dbReference type="ARBA" id="ARBA00007520"/>
    </source>
</evidence>
<dbReference type="GO" id="GO:0022857">
    <property type="term" value="F:transmembrane transporter activity"/>
    <property type="evidence" value="ECO:0007669"/>
    <property type="project" value="InterPro"/>
</dbReference>
<reference evidence="10 11" key="1">
    <citation type="submission" date="2019-08" db="EMBL/GenBank/DDBJ databases">
        <title>The genome sequence of a newly discovered highly antifungal drug resistant Aspergillus species, Aspergillus tanneri NIH 1004.</title>
        <authorList>
            <person name="Mounaud S."/>
            <person name="Singh I."/>
            <person name="Joardar V."/>
            <person name="Pakala S."/>
            <person name="Pakala S."/>
            <person name="Venepally P."/>
            <person name="Chung J.K."/>
            <person name="Losada L."/>
            <person name="Nierman W.C."/>
        </authorList>
    </citation>
    <scope>NUCLEOTIDE SEQUENCE [LARGE SCALE GENOMIC DNA]</scope>
    <source>
        <strain evidence="10 11">NIH1004</strain>
    </source>
</reference>
<dbReference type="InterPro" id="IPR011701">
    <property type="entry name" value="MFS"/>
</dbReference>
<feature type="transmembrane region" description="Helical" evidence="8">
    <location>
        <begin position="370"/>
        <end position="391"/>
    </location>
</feature>
<dbReference type="Pfam" id="PF07690">
    <property type="entry name" value="MFS_1"/>
    <property type="match status" value="1"/>
</dbReference>
<dbReference type="Proteomes" id="UP000324241">
    <property type="component" value="Unassembled WGS sequence"/>
</dbReference>
<feature type="transmembrane region" description="Helical" evidence="8">
    <location>
        <begin position="679"/>
        <end position="697"/>
    </location>
</feature>
<dbReference type="Gene3D" id="1.10.10.60">
    <property type="entry name" value="Homeodomain-like"/>
    <property type="match status" value="1"/>
</dbReference>
<keyword evidence="4 8" id="KW-0812">Transmembrane</keyword>
<proteinExistence type="inferred from homology"/>
<keyword evidence="3" id="KW-0813">Transport</keyword>
<evidence type="ECO:0000256" key="4">
    <source>
        <dbReference type="ARBA" id="ARBA00022692"/>
    </source>
</evidence>
<evidence type="ECO:0000256" key="7">
    <source>
        <dbReference type="SAM" id="MobiDB-lite"/>
    </source>
</evidence>
<feature type="transmembrane region" description="Helical" evidence="8">
    <location>
        <begin position="837"/>
        <end position="865"/>
    </location>
</feature>
<dbReference type="InterPro" id="IPR020846">
    <property type="entry name" value="MFS_dom"/>
</dbReference>
<dbReference type="RefSeq" id="XP_033426414.1">
    <property type="nucleotide sequence ID" value="XM_033570382.1"/>
</dbReference>
<comment type="subcellular location">
    <subcellularLocation>
        <location evidence="1">Membrane</location>
        <topology evidence="1">Multi-pass membrane protein</topology>
    </subcellularLocation>
</comment>
<accession>A0A5M9MQ24</accession>
<gene>
    <name evidence="10" type="ORF">ATNIH1004_005736</name>
</gene>
<feature type="transmembrane region" description="Helical" evidence="8">
    <location>
        <begin position="776"/>
        <end position="798"/>
    </location>
</feature>
<evidence type="ECO:0000313" key="10">
    <source>
        <dbReference type="EMBL" id="KAA8647053.1"/>
    </source>
</evidence>
<dbReference type="EMBL" id="QUQM01000004">
    <property type="protein sequence ID" value="KAA8647053.1"/>
    <property type="molecule type" value="Genomic_DNA"/>
</dbReference>
<evidence type="ECO:0000256" key="6">
    <source>
        <dbReference type="ARBA" id="ARBA00023136"/>
    </source>
</evidence>
<keyword evidence="6 8" id="KW-0472">Membrane</keyword>
<dbReference type="InterPro" id="IPR036259">
    <property type="entry name" value="MFS_trans_sf"/>
</dbReference>